<dbReference type="InParanoid" id="A0A0D1CLR9"/>
<dbReference type="PANTHER" id="PTHR15696">
    <property type="entry name" value="SMG-7 SUPPRESSOR WITH MORPHOLOGICAL EFFECT ON GENITALIA PROTEIN 7"/>
    <property type="match status" value="1"/>
</dbReference>
<keyword evidence="5" id="KW-1185">Reference proteome</keyword>
<dbReference type="GeneID" id="23564436"/>
<dbReference type="Pfam" id="PF10374">
    <property type="entry name" value="EST1"/>
    <property type="match status" value="1"/>
</dbReference>
<protein>
    <recommendedName>
        <fullName evidence="6">Protein SMG7</fullName>
    </recommendedName>
</protein>
<feature type="compositionally biased region" description="Low complexity" evidence="1">
    <location>
        <begin position="33"/>
        <end position="43"/>
    </location>
</feature>
<name>A0A0D1CLR9_MYCMD</name>
<feature type="region of interest" description="Disordered" evidence="1">
    <location>
        <begin position="182"/>
        <end position="210"/>
    </location>
</feature>
<dbReference type="InterPro" id="IPR019458">
    <property type="entry name" value="Est1-like_N"/>
</dbReference>
<feature type="compositionally biased region" description="Low complexity" evidence="1">
    <location>
        <begin position="1024"/>
        <end position="1040"/>
    </location>
</feature>
<feature type="region of interest" description="Disordered" evidence="1">
    <location>
        <begin position="28"/>
        <end position="49"/>
    </location>
</feature>
<accession>A0A0D1CLR9</accession>
<dbReference type="RefSeq" id="XP_011390665.1">
    <property type="nucleotide sequence ID" value="XM_011392363.1"/>
</dbReference>
<dbReference type="SUPFAM" id="SSF48452">
    <property type="entry name" value="TPR-like"/>
    <property type="match status" value="1"/>
</dbReference>
<reference evidence="4 5" key="1">
    <citation type="journal article" date="2006" name="Nature">
        <title>Insights from the genome of the biotrophic fungal plant pathogen Ustilago maydis.</title>
        <authorList>
            <person name="Kamper J."/>
            <person name="Kahmann R."/>
            <person name="Bolker M."/>
            <person name="Ma L.J."/>
            <person name="Brefort T."/>
            <person name="Saville B.J."/>
            <person name="Banuett F."/>
            <person name="Kronstad J.W."/>
            <person name="Gold S.E."/>
            <person name="Muller O."/>
            <person name="Perlin M.H."/>
            <person name="Wosten H.A."/>
            <person name="de Vries R."/>
            <person name="Ruiz-Herrera J."/>
            <person name="Reynaga-Pena C.G."/>
            <person name="Snetselaar K."/>
            <person name="McCann M."/>
            <person name="Perez-Martin J."/>
            <person name="Feldbrugge M."/>
            <person name="Basse C.W."/>
            <person name="Steinberg G."/>
            <person name="Ibeas J.I."/>
            <person name="Holloman W."/>
            <person name="Guzman P."/>
            <person name="Farman M."/>
            <person name="Stajich J.E."/>
            <person name="Sentandreu R."/>
            <person name="Gonzalez-Prieto J.M."/>
            <person name="Kennell J.C."/>
            <person name="Molina L."/>
            <person name="Schirawski J."/>
            <person name="Mendoza-Mendoza A."/>
            <person name="Greilinger D."/>
            <person name="Munch K."/>
            <person name="Rossel N."/>
            <person name="Scherer M."/>
            <person name="Vranes M."/>
            <person name="Ladendorf O."/>
            <person name="Vincon V."/>
            <person name="Fuchs U."/>
            <person name="Sandrock B."/>
            <person name="Meng S."/>
            <person name="Ho E.C."/>
            <person name="Cahill M.J."/>
            <person name="Boyce K.J."/>
            <person name="Klose J."/>
            <person name="Klosterman S.J."/>
            <person name="Deelstra H.J."/>
            <person name="Ortiz-Castellanos L."/>
            <person name="Li W."/>
            <person name="Sanchez-Alonso P."/>
            <person name="Schreier P.H."/>
            <person name="Hauser-Hahn I."/>
            <person name="Vaupel M."/>
            <person name="Koopmann E."/>
            <person name="Friedrich G."/>
            <person name="Voss H."/>
            <person name="Schluter T."/>
            <person name="Margolis J."/>
            <person name="Platt D."/>
            <person name="Swimmer C."/>
            <person name="Gnirke A."/>
            <person name="Chen F."/>
            <person name="Vysotskaia V."/>
            <person name="Mannhaupt G."/>
            <person name="Guldener U."/>
            <person name="Munsterkotter M."/>
            <person name="Haase D."/>
            <person name="Oesterheld M."/>
            <person name="Mewes H.W."/>
            <person name="Mauceli E.W."/>
            <person name="DeCaprio D."/>
            <person name="Wade C.M."/>
            <person name="Butler J."/>
            <person name="Young S."/>
            <person name="Jaffe D.B."/>
            <person name="Calvo S."/>
            <person name="Nusbaum C."/>
            <person name="Galagan J."/>
            <person name="Birren B.W."/>
        </authorList>
    </citation>
    <scope>NUCLEOTIDE SEQUENCE [LARGE SCALE GENOMIC DNA]</scope>
    <source>
        <strain evidence="5">DSM 14603 / FGSC 9021 / UM521</strain>
    </source>
</reference>
<feature type="compositionally biased region" description="Low complexity" evidence="1">
    <location>
        <begin position="849"/>
        <end position="877"/>
    </location>
</feature>
<dbReference type="EMBL" id="CM003151">
    <property type="protein sequence ID" value="KIS67673.1"/>
    <property type="molecule type" value="Genomic_DNA"/>
</dbReference>
<dbReference type="InterPro" id="IPR018834">
    <property type="entry name" value="DNA/RNA-bd_Est1-type"/>
</dbReference>
<dbReference type="OMA" id="MGEACAN"/>
<dbReference type="Proteomes" id="UP000000561">
    <property type="component" value="Chromosome 12"/>
</dbReference>
<dbReference type="Pfam" id="PF10373">
    <property type="entry name" value="EST1_DNA_bind"/>
    <property type="match status" value="1"/>
</dbReference>
<dbReference type="OrthoDB" id="69928at2759"/>
<feature type="region of interest" description="Disordered" evidence="1">
    <location>
        <begin position="849"/>
        <end position="898"/>
    </location>
</feature>
<dbReference type="eggNOG" id="KOG2162">
    <property type="taxonomic scope" value="Eukaryota"/>
</dbReference>
<proteinExistence type="predicted"/>
<organism evidence="4 5">
    <name type="scientific">Mycosarcoma maydis</name>
    <name type="common">Corn smut fungus</name>
    <name type="synonym">Ustilago maydis</name>
    <dbReference type="NCBI Taxonomy" id="5270"/>
    <lineage>
        <taxon>Eukaryota</taxon>
        <taxon>Fungi</taxon>
        <taxon>Dikarya</taxon>
        <taxon>Basidiomycota</taxon>
        <taxon>Ustilaginomycotina</taxon>
        <taxon>Ustilaginomycetes</taxon>
        <taxon>Ustilaginales</taxon>
        <taxon>Ustilaginaceae</taxon>
        <taxon>Mycosarcoma</taxon>
    </lineage>
</organism>
<dbReference type="InterPro" id="IPR011990">
    <property type="entry name" value="TPR-like_helical_dom_sf"/>
</dbReference>
<evidence type="ECO:0000256" key="1">
    <source>
        <dbReference type="SAM" id="MobiDB-lite"/>
    </source>
</evidence>
<dbReference type="STRING" id="237631.A0A0D1CLR9"/>
<feature type="domain" description="DNA/RNA-binding" evidence="2">
    <location>
        <begin position="269"/>
        <end position="574"/>
    </location>
</feature>
<dbReference type="AlphaFoldDB" id="A0A0D1CLR9"/>
<evidence type="ECO:0000313" key="5">
    <source>
        <dbReference type="Proteomes" id="UP000000561"/>
    </source>
</evidence>
<evidence type="ECO:0000313" key="4">
    <source>
        <dbReference type="EMBL" id="KIS67673.1"/>
    </source>
</evidence>
<dbReference type="VEuPathDB" id="FungiDB:UMAG_04177"/>
<evidence type="ECO:0000259" key="2">
    <source>
        <dbReference type="Pfam" id="PF10373"/>
    </source>
</evidence>
<feature type="region of interest" description="Disordered" evidence="1">
    <location>
        <begin position="1024"/>
        <end position="1079"/>
    </location>
</feature>
<dbReference type="KEGG" id="uma:UMAG_04177"/>
<evidence type="ECO:0000259" key="3">
    <source>
        <dbReference type="Pfam" id="PF10374"/>
    </source>
</evidence>
<dbReference type="InterPro" id="IPR045153">
    <property type="entry name" value="Est1/Ebs1-like"/>
</dbReference>
<gene>
    <name evidence="4" type="ORF">UMAG_04177</name>
</gene>
<sequence>MSQRDQRAAMLLEQGRRQKAELERLVKKSFAHSSSSGNTTNTSRAGRMHPKDASAKLLHPEVDFARKNVRNTWLNLLFTCTFTREAQSVDAYIWSDTCYNLITAYRSYISAAQKAIDPAVQPPSRRAKSAPDVARAKSEYRTFLLDEELFWHELVGRLVRLFSLDEARSSLEVLGIDADKDADESVSSSMPPDSYASRATRQTNEPDESLSQAALLPAKRIHLTMLLHKFLVFCGDLARYREMSSRDNDIGIPGAKTGKSSPKHDFSRARAFYEQSRLILPDQGQPSNQLAVVSLYNADTFSALYYYYRALCVKTPFVKAKINLEKLLSKPTSTYLKEAARSDDGGDIHWDAAKDHRARDAQLVTQLSNSLEQAQQLTEAWTEQVIVLHGLFYQRSHLEHITYLSSSVLATFSTLIRARALRADQIVQFLVIALCASWTTRLWRGAPTFSSRRESPRPPSDGSEDRHRPRAVRGERSSKKRAPSPETSRCVEFLVTAHVLGVFSELTATDTLETRQALEAHGELATALRQADGPSAPTRNLTAVVRRTLPALRIVTKWTKTHLEYLQRIEKRARDAIQRYGDTDPDVVRSDMEVLPASERPDQHHVAYASTLSSTDRCWSQYVDLINSLRYAFPFESLPNIGKVGSVGAPALCLEEDLDMRGFAPTRKATKSTIPGGTTVNVGMGEACANMETVRPSQVHPNEEQLMRIADLMIDAKVIAESDASPIHFDDINNVFVFERQRSTTTAGNSASASAGASTTQTVRPVSIDDPVEAAMRAAMDHASKPSGDTDVDGIEESMRSIHVRENGATTETGAKTGAERLLVPSQVKHKTYHSNDDLARHLFSAYPLASQSPSGSGSSQLLASSSHPSSSMHGASANPQDGFLPMPSTQKGIGQVGAGHGGNYLGSGASSHLLANGAPISSIWAPPNASEFGGGVSNLPPHLQQYASRSHTSTSELDQHALQHQQHQAYQQQPHWQNAGHLLQQQQQHSRFAEVYSNTTPDPFNLHGFGGAHLQQPYQPLQHYQSSYSPSPLQQSQQQRMTPQPGNAHGDRFGFGAGQDLYYPGSTGGGDSYPPRFS</sequence>
<dbReference type="PANTHER" id="PTHR15696:SF36">
    <property type="entry name" value="NONSENSE-MEDIATED MRNA DECAY FACTOR"/>
    <property type="match status" value="1"/>
</dbReference>
<feature type="region of interest" description="Disordered" evidence="1">
    <location>
        <begin position="745"/>
        <end position="765"/>
    </location>
</feature>
<feature type="region of interest" description="Disordered" evidence="1">
    <location>
        <begin position="448"/>
        <end position="485"/>
    </location>
</feature>
<feature type="domain" description="Telomerase activating protein Est1-like N-terminal" evidence="3">
    <location>
        <begin position="89"/>
        <end position="244"/>
    </location>
</feature>
<dbReference type="Gene3D" id="1.25.40.10">
    <property type="entry name" value="Tetratricopeptide repeat domain"/>
    <property type="match status" value="1"/>
</dbReference>
<evidence type="ECO:0008006" key="6">
    <source>
        <dbReference type="Google" id="ProtNLM"/>
    </source>
</evidence>
<feature type="compositionally biased region" description="Polar residues" evidence="1">
    <location>
        <begin position="185"/>
        <end position="203"/>
    </location>
</feature>
<feature type="compositionally biased region" description="Basic and acidic residues" evidence="1">
    <location>
        <begin position="463"/>
        <end position="477"/>
    </location>
</feature>
<feature type="compositionally biased region" description="Low complexity" evidence="1">
    <location>
        <begin position="745"/>
        <end position="760"/>
    </location>
</feature>